<accession>A0A5B8J3B4</accession>
<gene>
    <name evidence="2" type="ORF">FPZ52_04660</name>
</gene>
<protein>
    <submittedName>
        <fullName evidence="2">DUF2235 domain-containing protein</fullName>
    </submittedName>
</protein>
<dbReference type="InterPro" id="IPR018712">
    <property type="entry name" value="Tle1-like_cat"/>
</dbReference>
<dbReference type="PANTHER" id="PTHR33840:SF1">
    <property type="entry name" value="TLE1 PHOSPHOLIPASE DOMAIN-CONTAINING PROTEIN"/>
    <property type="match status" value="1"/>
</dbReference>
<name>A0A5B8J3B4_9RHOB</name>
<dbReference type="KEGG" id="lit:FPZ52_04660"/>
<evidence type="ECO:0000313" key="3">
    <source>
        <dbReference type="Proteomes" id="UP000318483"/>
    </source>
</evidence>
<evidence type="ECO:0000313" key="2">
    <source>
        <dbReference type="EMBL" id="QDY68987.1"/>
    </source>
</evidence>
<keyword evidence="3" id="KW-1185">Reference proteome</keyword>
<reference evidence="2 3" key="1">
    <citation type="submission" date="2019-07" db="EMBL/GenBank/DDBJ databases">
        <title>Litoreibacter alkalisoli sp. nov., isolated from saline-alkaline soil.</title>
        <authorList>
            <person name="Wang S."/>
            <person name="Xu L."/>
            <person name="Xing Y.-T."/>
            <person name="Sun J.-Q."/>
        </authorList>
    </citation>
    <scope>NUCLEOTIDE SEQUENCE [LARGE SCALE GENOMIC DNA]</scope>
    <source>
        <strain evidence="2 3">LN3S51</strain>
    </source>
</reference>
<dbReference type="EMBL" id="CP042261">
    <property type="protein sequence ID" value="QDY68987.1"/>
    <property type="molecule type" value="Genomic_DNA"/>
</dbReference>
<dbReference type="SUPFAM" id="SSF53474">
    <property type="entry name" value="alpha/beta-Hydrolases"/>
    <property type="match status" value="1"/>
</dbReference>
<dbReference type="AlphaFoldDB" id="A0A5B8J3B4"/>
<dbReference type="InterPro" id="IPR029058">
    <property type="entry name" value="AB_hydrolase_fold"/>
</dbReference>
<organism evidence="2 3">
    <name type="scientific">Qingshengfaniella alkalisoli</name>
    <dbReference type="NCBI Taxonomy" id="2599296"/>
    <lineage>
        <taxon>Bacteria</taxon>
        <taxon>Pseudomonadati</taxon>
        <taxon>Pseudomonadota</taxon>
        <taxon>Alphaproteobacteria</taxon>
        <taxon>Rhodobacterales</taxon>
        <taxon>Paracoccaceae</taxon>
        <taxon>Qingshengfaniella</taxon>
    </lineage>
</organism>
<dbReference type="Pfam" id="PF09994">
    <property type="entry name" value="T6SS_Tle1-like_cat"/>
    <property type="match status" value="1"/>
</dbReference>
<proteinExistence type="predicted"/>
<dbReference type="PANTHER" id="PTHR33840">
    <property type="match status" value="1"/>
</dbReference>
<evidence type="ECO:0000259" key="1">
    <source>
        <dbReference type="Pfam" id="PF09994"/>
    </source>
</evidence>
<dbReference type="OrthoDB" id="4378831at2"/>
<dbReference type="Proteomes" id="UP000318483">
    <property type="component" value="Chromosome"/>
</dbReference>
<feature type="domain" description="T6SS Phospholipase effector Tle1-like catalytic" evidence="1">
    <location>
        <begin position="11"/>
        <end position="298"/>
    </location>
</feature>
<sequence>MKRQLWASAMKRIAIFCDGTWNSADSKPETNVVRLFTVAVASQDIADDIHPLYHEGVGTGRGRNRVERFLDRLCGGAFGWGLTRNIRLAYEDLAKVFEPGDQIYLFGFSRGAYTARSLAGLIRNCGIPTPENIERSQEAVNWYRDRGAAKAPYTDESHEFRMNFSPQLTTGKEEIEWRKANGKPLGMPLNISYMGIWDTVGALGVPGFLGTLAKFLNMKYTFHDTDLSSMVKAGRHAVSIDERRRTYEPTLWNNLAGLSEGREGQPYQQKWFPGVHGVVGGGGPDIGLTMFTLAWIADGAKEAGLQLDEAALVPFLSQRNYQGALRHGALHMLSSLISRDRRGPKTTDELAEVTLDRLAFGGKGGAVYDPATLSDLKQQIAALPPRENPTRFA</sequence>